<proteinExistence type="predicted"/>
<dbReference type="AlphaFoldDB" id="A0A8S2AGM6"/>
<sequence length="373" mass="42207">MDPITYTPTSPPPPLPEYYSSDLGSPVGIPYPGSPNPHSPRRLSSWIDNSQQEKPKALYRHVEYGAVVPYSPWDNLTVPASGLDFVPEGKGFVPGTVIFPETFFLSCPGTCLAKCQTWVALLEAQHAAYANHHSELVFKMQEMERAMRRLESLPKDWLNFELYKLGEMSPPLRAYCAFHDGSTCNFELDLPGIDPNIRKTMMLRLRVQEKPKALYRHVEYGAVVPYSPWDNLTVPASGLDFVPEGKGFVPGTVIFPETFFLSCPGTCLAKCQTWVALLEAQHAAYANHHSELVFKMQEMERAMRRLESLPKDWLNFELYKLGEMSPPLRAYCAFHDGSSCNFELDLPGIDPNIRKTMMLRLRVVLVMFKILLA</sequence>
<dbReference type="EMBL" id="LR999455">
    <property type="protein sequence ID" value="CAE6074407.1"/>
    <property type="molecule type" value="Genomic_DNA"/>
</dbReference>
<evidence type="ECO:0000256" key="1">
    <source>
        <dbReference type="SAM" id="MobiDB-lite"/>
    </source>
</evidence>
<dbReference type="Proteomes" id="UP000682877">
    <property type="component" value="Chromosome 5"/>
</dbReference>
<reference evidence="2" key="1">
    <citation type="submission" date="2021-01" db="EMBL/GenBank/DDBJ databases">
        <authorList>
            <person name="Bezrukov I."/>
        </authorList>
    </citation>
    <scope>NUCLEOTIDE SEQUENCE</scope>
</reference>
<dbReference type="Pfam" id="PF11690">
    <property type="entry name" value="DUF3287"/>
    <property type="match status" value="2"/>
</dbReference>
<accession>A0A8S2AGM6</accession>
<gene>
    <name evidence="2" type="ORF">AARE701A_LOCUS12407</name>
</gene>
<evidence type="ECO:0000313" key="2">
    <source>
        <dbReference type="EMBL" id="CAE6074407.1"/>
    </source>
</evidence>
<evidence type="ECO:0000313" key="3">
    <source>
        <dbReference type="Proteomes" id="UP000682877"/>
    </source>
</evidence>
<organism evidence="2 3">
    <name type="scientific">Arabidopsis arenosa</name>
    <name type="common">Sand rock-cress</name>
    <name type="synonym">Cardaminopsis arenosa</name>
    <dbReference type="NCBI Taxonomy" id="38785"/>
    <lineage>
        <taxon>Eukaryota</taxon>
        <taxon>Viridiplantae</taxon>
        <taxon>Streptophyta</taxon>
        <taxon>Embryophyta</taxon>
        <taxon>Tracheophyta</taxon>
        <taxon>Spermatophyta</taxon>
        <taxon>Magnoliopsida</taxon>
        <taxon>eudicotyledons</taxon>
        <taxon>Gunneridae</taxon>
        <taxon>Pentapetalae</taxon>
        <taxon>rosids</taxon>
        <taxon>malvids</taxon>
        <taxon>Brassicales</taxon>
        <taxon>Brassicaceae</taxon>
        <taxon>Camelineae</taxon>
        <taxon>Arabidopsis</taxon>
    </lineage>
</organism>
<keyword evidence="3" id="KW-1185">Reference proteome</keyword>
<name>A0A8S2AGM6_ARAAE</name>
<dbReference type="InterPro" id="IPR021704">
    <property type="entry name" value="DUF3287"/>
</dbReference>
<feature type="region of interest" description="Disordered" evidence="1">
    <location>
        <begin position="1"/>
        <end position="44"/>
    </location>
</feature>
<protein>
    <submittedName>
        <fullName evidence="2">Uncharacterized protein</fullName>
    </submittedName>
</protein>